<sequence length="85" mass="9252">MRRSAKAREIVALAMALWCSQLEEHSKRGRGGAPILARCGGGEAHQRTALQLDALGGDCWPPVRGGGSFHVSCPHRAWRPGQERH</sequence>
<evidence type="ECO:0000313" key="2">
    <source>
        <dbReference type="Proteomes" id="UP001066276"/>
    </source>
</evidence>
<dbReference type="EMBL" id="JANPWB010000013">
    <property type="protein sequence ID" value="KAJ1108519.1"/>
    <property type="molecule type" value="Genomic_DNA"/>
</dbReference>
<evidence type="ECO:0008006" key="3">
    <source>
        <dbReference type="Google" id="ProtNLM"/>
    </source>
</evidence>
<name>A0AAV7MZR0_PLEWA</name>
<comment type="caution">
    <text evidence="1">The sequence shown here is derived from an EMBL/GenBank/DDBJ whole genome shotgun (WGS) entry which is preliminary data.</text>
</comment>
<keyword evidence="2" id="KW-1185">Reference proteome</keyword>
<proteinExistence type="predicted"/>
<evidence type="ECO:0000313" key="1">
    <source>
        <dbReference type="EMBL" id="KAJ1108519.1"/>
    </source>
</evidence>
<reference evidence="1" key="1">
    <citation type="journal article" date="2022" name="bioRxiv">
        <title>Sequencing and chromosome-scale assembly of the giantPleurodeles waltlgenome.</title>
        <authorList>
            <person name="Brown T."/>
            <person name="Elewa A."/>
            <person name="Iarovenko S."/>
            <person name="Subramanian E."/>
            <person name="Araus A.J."/>
            <person name="Petzold A."/>
            <person name="Susuki M."/>
            <person name="Suzuki K.-i.T."/>
            <person name="Hayashi T."/>
            <person name="Toyoda A."/>
            <person name="Oliveira C."/>
            <person name="Osipova E."/>
            <person name="Leigh N.D."/>
            <person name="Simon A."/>
            <person name="Yun M.H."/>
        </authorList>
    </citation>
    <scope>NUCLEOTIDE SEQUENCE</scope>
    <source>
        <strain evidence="1">20211129_DDA</strain>
        <tissue evidence="1">Liver</tissue>
    </source>
</reference>
<organism evidence="1 2">
    <name type="scientific">Pleurodeles waltl</name>
    <name type="common">Iberian ribbed newt</name>
    <dbReference type="NCBI Taxonomy" id="8319"/>
    <lineage>
        <taxon>Eukaryota</taxon>
        <taxon>Metazoa</taxon>
        <taxon>Chordata</taxon>
        <taxon>Craniata</taxon>
        <taxon>Vertebrata</taxon>
        <taxon>Euteleostomi</taxon>
        <taxon>Amphibia</taxon>
        <taxon>Batrachia</taxon>
        <taxon>Caudata</taxon>
        <taxon>Salamandroidea</taxon>
        <taxon>Salamandridae</taxon>
        <taxon>Pleurodelinae</taxon>
        <taxon>Pleurodeles</taxon>
    </lineage>
</organism>
<dbReference type="AlphaFoldDB" id="A0AAV7MZR0"/>
<dbReference type="Proteomes" id="UP001066276">
    <property type="component" value="Chromosome 9"/>
</dbReference>
<gene>
    <name evidence="1" type="ORF">NDU88_005895</name>
</gene>
<protein>
    <recommendedName>
        <fullName evidence="3">Secreted protein</fullName>
    </recommendedName>
</protein>
<accession>A0AAV7MZR0</accession>